<feature type="compositionally biased region" description="Low complexity" evidence="1">
    <location>
        <begin position="255"/>
        <end position="271"/>
    </location>
</feature>
<accession>A0A813S9V7</accession>
<feature type="region of interest" description="Disordered" evidence="1">
    <location>
        <begin position="214"/>
        <end position="282"/>
    </location>
</feature>
<evidence type="ECO:0000313" key="2">
    <source>
        <dbReference type="EMBL" id="CAF0794121.1"/>
    </source>
</evidence>
<evidence type="ECO:0000313" key="3">
    <source>
        <dbReference type="Proteomes" id="UP000663828"/>
    </source>
</evidence>
<proteinExistence type="predicted"/>
<comment type="caution">
    <text evidence="2">The sequence shown here is derived from an EMBL/GenBank/DDBJ whole genome shotgun (WGS) entry which is preliminary data.</text>
</comment>
<keyword evidence="3" id="KW-1185">Reference proteome</keyword>
<dbReference type="EMBL" id="CAJNOR010000094">
    <property type="protein sequence ID" value="CAF0794121.1"/>
    <property type="molecule type" value="Genomic_DNA"/>
</dbReference>
<dbReference type="AlphaFoldDB" id="A0A813S9V7"/>
<gene>
    <name evidence="2" type="ORF">XAT740_LOCUS2635</name>
</gene>
<dbReference type="Proteomes" id="UP000663828">
    <property type="component" value="Unassembled WGS sequence"/>
</dbReference>
<sequence length="358" mass="41024">MTTIFRSYLRQADSTPDQSISHEQVLSRTNSIVSLHSEQIEEDTMDFSSVETRDKHFPAKPTTICPLHSPARDYTNEGNQHSGAEKTKSKNNNTNTAKRAKKRGPRYSRTSENSPPLFTRLLGTIFGDSNARNRYKTDRSKKKRTSETTKKLILPSNSTIKKQFEENEETLRSLVTLLSQIESNIKGTTNQTDAPIEQARNNNRMEDTLTSCSNETYQQKSKAKATHQYSTPSKHLTSSRLTKRKQSEEEEEDTLSTSSITTHYSSRSSSTTRRKTMDNQQQTQIYPTKISIATSTQFHQTNTSEPSWLDVMRDDQTTNDAWARIRRKLKPNQQKDILRALMIICANLFEVPIENKYN</sequence>
<evidence type="ECO:0000256" key="1">
    <source>
        <dbReference type="SAM" id="MobiDB-lite"/>
    </source>
</evidence>
<organism evidence="2 3">
    <name type="scientific">Adineta ricciae</name>
    <name type="common">Rotifer</name>
    <dbReference type="NCBI Taxonomy" id="249248"/>
    <lineage>
        <taxon>Eukaryota</taxon>
        <taxon>Metazoa</taxon>
        <taxon>Spiralia</taxon>
        <taxon>Gnathifera</taxon>
        <taxon>Rotifera</taxon>
        <taxon>Eurotatoria</taxon>
        <taxon>Bdelloidea</taxon>
        <taxon>Adinetida</taxon>
        <taxon>Adinetidae</taxon>
        <taxon>Adineta</taxon>
    </lineage>
</organism>
<feature type="compositionally biased region" description="Polar residues" evidence="1">
    <location>
        <begin position="227"/>
        <end position="240"/>
    </location>
</feature>
<feature type="region of interest" description="Disordered" evidence="1">
    <location>
        <begin position="39"/>
        <end position="120"/>
    </location>
</feature>
<name>A0A813S9V7_ADIRI</name>
<protein>
    <submittedName>
        <fullName evidence="2">Uncharacterized protein</fullName>
    </submittedName>
</protein>
<reference evidence="2" key="1">
    <citation type="submission" date="2021-02" db="EMBL/GenBank/DDBJ databases">
        <authorList>
            <person name="Nowell W R."/>
        </authorList>
    </citation>
    <scope>NUCLEOTIDE SEQUENCE</scope>
</reference>
<feature type="region of interest" description="Disordered" evidence="1">
    <location>
        <begin position="129"/>
        <end position="148"/>
    </location>
</feature>